<sequence>AKALLERQVYPEIREYPGAPLKTPYDVVAHTLPLLMGVEAVQVEKPFKVKATMLGKIQRPEGKVDVLSNPFGYVWGHATNDDIVALNRLVWKGNKVFWASESFHENGKTYPAGTMIIRNKDGLIEDLKAVAKDLYVHFEGLKTKPEVKAYELKQVRLGLYKSWTASMDEGWTRWVLEQFEFPYKSVFDKDIRKGNLNQDFDVIIFPDLRERAIIDGIPESATPPEYSGGIGEIGAKHIR</sequence>
<evidence type="ECO:0000313" key="1">
    <source>
        <dbReference type="EMBL" id="GAF96608.1"/>
    </source>
</evidence>
<dbReference type="EMBL" id="BARS01012059">
    <property type="protein sequence ID" value="GAF96608.1"/>
    <property type="molecule type" value="Genomic_DNA"/>
</dbReference>
<accession>X0TSR8</accession>
<protein>
    <submittedName>
        <fullName evidence="1">Uncharacterized protein</fullName>
    </submittedName>
</protein>
<proteinExistence type="predicted"/>
<comment type="caution">
    <text evidence="1">The sequence shown here is derived from an EMBL/GenBank/DDBJ whole genome shotgun (WGS) entry which is preliminary data.</text>
</comment>
<feature type="non-terminal residue" evidence="1">
    <location>
        <position position="1"/>
    </location>
</feature>
<feature type="non-terminal residue" evidence="1">
    <location>
        <position position="239"/>
    </location>
</feature>
<name>X0TSR8_9ZZZZ</name>
<organism evidence="1">
    <name type="scientific">marine sediment metagenome</name>
    <dbReference type="NCBI Taxonomy" id="412755"/>
    <lineage>
        <taxon>unclassified sequences</taxon>
        <taxon>metagenomes</taxon>
        <taxon>ecological metagenomes</taxon>
    </lineage>
</organism>
<reference evidence="1" key="1">
    <citation type="journal article" date="2014" name="Front. Microbiol.">
        <title>High frequency of phylogenetically diverse reductive dehalogenase-homologous genes in deep subseafloor sedimentary metagenomes.</title>
        <authorList>
            <person name="Kawai M."/>
            <person name="Futagami T."/>
            <person name="Toyoda A."/>
            <person name="Takaki Y."/>
            <person name="Nishi S."/>
            <person name="Hori S."/>
            <person name="Arai W."/>
            <person name="Tsubouchi T."/>
            <person name="Morono Y."/>
            <person name="Uchiyama I."/>
            <person name="Ito T."/>
            <person name="Fujiyama A."/>
            <person name="Inagaki F."/>
            <person name="Takami H."/>
        </authorList>
    </citation>
    <scope>NUCLEOTIDE SEQUENCE</scope>
    <source>
        <strain evidence="1">Expedition CK06-06</strain>
    </source>
</reference>
<gene>
    <name evidence="1" type="ORF">S01H1_21671</name>
</gene>
<dbReference type="AlphaFoldDB" id="X0TSR8"/>